<dbReference type="InterPro" id="IPR002048">
    <property type="entry name" value="EF_hand_dom"/>
</dbReference>
<gene>
    <name evidence="7" type="primary">109544596</name>
</gene>
<dbReference type="InterPro" id="IPR011992">
    <property type="entry name" value="EF-hand-dom_pair"/>
</dbReference>
<dbReference type="OrthoDB" id="6572480at2759"/>
<dbReference type="SMART" id="SM00054">
    <property type="entry name" value="EFh"/>
    <property type="match status" value="2"/>
</dbReference>
<dbReference type="EnsemblMetazoa" id="XM_019914888.1">
    <property type="protein sequence ID" value="XP_019770447.1"/>
    <property type="gene ID" value="LOC109544596"/>
</dbReference>
<dbReference type="InterPro" id="IPR018247">
    <property type="entry name" value="EF_Hand_1_Ca_BS"/>
</dbReference>
<sequence>MPADELTSILVRRQEMNDALDNGQEVKFKYRVVNIYTEFHEFTRKEIRQYESIFKKFNTNRDGYLSLNELKRMMEVLGAPQTHIGLKQMIKEVDEDNDGRLSFHEFMLVFRKARAGELEDESGLAQLAHLAEIDVPKVGVNGAKDFFEAKINELTKRSKFEEEIRQEQDDRKRMEEEKTMRRQQFLEKASIFKCS</sequence>
<dbReference type="PANTHER" id="PTHR13025">
    <property type="entry name" value="EF-HAND DOMAIN-CONTAINING PROTEIN D"/>
    <property type="match status" value="1"/>
</dbReference>
<evidence type="ECO:0000313" key="6">
    <source>
        <dbReference type="EMBL" id="AEE62128.1"/>
    </source>
</evidence>
<dbReference type="Proteomes" id="UP000019118">
    <property type="component" value="Unassembled WGS sequence"/>
</dbReference>
<dbReference type="GO" id="GO:0005509">
    <property type="term" value="F:calcium ion binding"/>
    <property type="evidence" value="ECO:0007669"/>
    <property type="project" value="InterPro"/>
</dbReference>
<dbReference type="Gene3D" id="1.10.238.10">
    <property type="entry name" value="EF-hand"/>
    <property type="match status" value="1"/>
</dbReference>
<dbReference type="PANTHER" id="PTHR13025:SF6">
    <property type="entry name" value="EF-HAND DOMAIN-CONTAINING PROTEIN-RELATED"/>
    <property type="match status" value="1"/>
</dbReference>
<evidence type="ECO:0000256" key="2">
    <source>
        <dbReference type="ARBA" id="ARBA00022737"/>
    </source>
</evidence>
<feature type="compositionally biased region" description="Basic and acidic residues" evidence="4">
    <location>
        <begin position="161"/>
        <end position="180"/>
    </location>
</feature>
<dbReference type="EMBL" id="BT127166">
    <property type="protein sequence ID" value="AEE62128.1"/>
    <property type="molecule type" value="mRNA"/>
</dbReference>
<evidence type="ECO:0000313" key="7">
    <source>
        <dbReference type="EnsemblMetazoa" id="XP_019770447.1"/>
    </source>
</evidence>
<organism evidence="6">
    <name type="scientific">Dendroctonus ponderosae</name>
    <name type="common">Mountain pine beetle</name>
    <dbReference type="NCBI Taxonomy" id="77166"/>
    <lineage>
        <taxon>Eukaryota</taxon>
        <taxon>Metazoa</taxon>
        <taxon>Ecdysozoa</taxon>
        <taxon>Arthropoda</taxon>
        <taxon>Hexapoda</taxon>
        <taxon>Insecta</taxon>
        <taxon>Pterygota</taxon>
        <taxon>Neoptera</taxon>
        <taxon>Endopterygota</taxon>
        <taxon>Coleoptera</taxon>
        <taxon>Polyphaga</taxon>
        <taxon>Cucujiformia</taxon>
        <taxon>Curculionidae</taxon>
        <taxon>Scolytinae</taxon>
        <taxon>Dendroctonus</taxon>
    </lineage>
</organism>
<proteinExistence type="evidence at transcript level"/>
<reference evidence="7" key="3">
    <citation type="submission" date="2024-08" db="UniProtKB">
        <authorList>
            <consortium name="EnsemblMetazoa"/>
        </authorList>
    </citation>
    <scope>IDENTIFICATION</scope>
</reference>
<feature type="domain" description="EF-hand" evidence="5">
    <location>
        <begin position="81"/>
        <end position="116"/>
    </location>
</feature>
<dbReference type="CDD" id="cd00051">
    <property type="entry name" value="EFh"/>
    <property type="match status" value="1"/>
</dbReference>
<dbReference type="InterPro" id="IPR040365">
    <property type="entry name" value="EFHD1/2"/>
</dbReference>
<reference evidence="8" key="2">
    <citation type="journal article" date="2013" name="Genome Biol.">
        <title>Draft genome of the mountain pine beetle, Dendroctonus ponderosae Hopkins, a major forest pest.</title>
        <authorList>
            <person name="Keeling C.I."/>
            <person name="Yuen M.M."/>
            <person name="Liao N.Y."/>
            <person name="Docking T.R."/>
            <person name="Chan S.K."/>
            <person name="Taylor G.A."/>
            <person name="Palmquist D.L."/>
            <person name="Jackman S.D."/>
            <person name="Nguyen A."/>
            <person name="Li M."/>
            <person name="Henderson H."/>
            <person name="Janes J.K."/>
            <person name="Zhao Y."/>
            <person name="Pandoh P."/>
            <person name="Moore R."/>
            <person name="Sperling F.A."/>
            <person name="Huber D.P."/>
            <person name="Birol I."/>
            <person name="Jones S.J."/>
            <person name="Bohlmann J."/>
        </authorList>
    </citation>
    <scope>NUCLEOTIDE SEQUENCE</scope>
</reference>
<keyword evidence="8" id="KW-1185">Reference proteome</keyword>
<evidence type="ECO:0000313" key="8">
    <source>
        <dbReference type="Proteomes" id="UP000019118"/>
    </source>
</evidence>
<evidence type="ECO:0000256" key="4">
    <source>
        <dbReference type="SAM" id="MobiDB-lite"/>
    </source>
</evidence>
<dbReference type="PROSITE" id="PS50222">
    <property type="entry name" value="EF_HAND_2"/>
    <property type="match status" value="2"/>
</dbReference>
<name>J3JV99_DENPD</name>
<accession>J3JV99</accession>
<dbReference type="SUPFAM" id="SSF47473">
    <property type="entry name" value="EF-hand"/>
    <property type="match status" value="1"/>
</dbReference>
<keyword evidence="2" id="KW-0677">Repeat</keyword>
<evidence type="ECO:0000256" key="1">
    <source>
        <dbReference type="ARBA" id="ARBA00022723"/>
    </source>
</evidence>
<evidence type="ECO:0000259" key="5">
    <source>
        <dbReference type="PROSITE" id="PS50222"/>
    </source>
</evidence>
<dbReference type="PROSITE" id="PS00018">
    <property type="entry name" value="EF_HAND_1"/>
    <property type="match status" value="1"/>
</dbReference>
<keyword evidence="3" id="KW-0106">Calcium</keyword>
<feature type="domain" description="EF-hand" evidence="5">
    <location>
        <begin position="45"/>
        <end position="80"/>
    </location>
</feature>
<reference evidence="6" key="1">
    <citation type="journal article" date="2012" name="Insect Biochem. Mol. Biol.">
        <title>Transcriptome and full-length cDNA resources for the mountain pine beetle, Dendroctonus ponderosae Hopkins, a major insect pest of pine forests.</title>
        <authorList>
            <person name="Keeling C.I."/>
            <person name="Henderson H."/>
            <person name="Li M."/>
            <person name="Yuen M."/>
            <person name="Clark E.L."/>
            <person name="Fraser J.D."/>
            <person name="Huber D.P."/>
            <person name="Liao N.Y."/>
            <person name="Roderick Docking T."/>
            <person name="Birol I."/>
            <person name="Chan S.K."/>
            <person name="Taylor G.A."/>
            <person name="Palmquist D."/>
            <person name="Jones S.J."/>
            <person name="Bohlmann J."/>
        </authorList>
    </citation>
    <scope>NUCLEOTIDE SEQUENCE</scope>
    <source>
        <tissue evidence="6">Pupae</tissue>
    </source>
</reference>
<evidence type="ECO:0000256" key="3">
    <source>
        <dbReference type="ARBA" id="ARBA00022837"/>
    </source>
</evidence>
<dbReference type="AlphaFoldDB" id="J3JV99"/>
<keyword evidence="1" id="KW-0479">Metal-binding</keyword>
<protein>
    <recommendedName>
        <fullName evidence="5">EF-hand domain-containing protein</fullName>
    </recommendedName>
</protein>
<feature type="region of interest" description="Disordered" evidence="4">
    <location>
        <begin position="161"/>
        <end position="181"/>
    </location>
</feature>
<dbReference type="FunFam" id="1.10.238.10:FF:000112">
    <property type="entry name" value="EF-hand domain family, member D2"/>
    <property type="match status" value="1"/>
</dbReference>
<dbReference type="Pfam" id="PF13499">
    <property type="entry name" value="EF-hand_7"/>
    <property type="match status" value="1"/>
</dbReference>